<comment type="caution">
    <text evidence="5">The sequence shown here is derived from an EMBL/GenBank/DDBJ whole genome shotgun (WGS) entry which is preliminary data.</text>
</comment>
<accession>A0A9W7EQ62</accession>
<gene>
    <name evidence="5" type="ORF">TL16_g10387</name>
</gene>
<feature type="compositionally biased region" description="Basic residues" evidence="2">
    <location>
        <begin position="182"/>
        <end position="194"/>
    </location>
</feature>
<dbReference type="InterPro" id="IPR000008">
    <property type="entry name" value="C2_dom"/>
</dbReference>
<feature type="domain" description="DUSP" evidence="4">
    <location>
        <begin position="49"/>
        <end position="153"/>
    </location>
</feature>
<feature type="compositionally biased region" description="Gly residues" evidence="2">
    <location>
        <begin position="948"/>
        <end position="957"/>
    </location>
</feature>
<protein>
    <recommendedName>
        <fullName evidence="7">C2 domain-containing protein</fullName>
    </recommendedName>
</protein>
<name>A0A9W7EQ62_9STRA</name>
<dbReference type="SUPFAM" id="SSF143791">
    <property type="entry name" value="DUSP-like"/>
    <property type="match status" value="1"/>
</dbReference>
<evidence type="ECO:0000313" key="6">
    <source>
        <dbReference type="Proteomes" id="UP001162640"/>
    </source>
</evidence>
<feature type="region of interest" description="Disordered" evidence="2">
    <location>
        <begin position="935"/>
        <end position="966"/>
    </location>
</feature>
<dbReference type="PROSITE" id="PS50096">
    <property type="entry name" value="IQ"/>
    <property type="match status" value="2"/>
</dbReference>
<evidence type="ECO:0000256" key="2">
    <source>
        <dbReference type="SAM" id="MobiDB-lite"/>
    </source>
</evidence>
<evidence type="ECO:0000259" key="4">
    <source>
        <dbReference type="PROSITE" id="PS51283"/>
    </source>
</evidence>
<dbReference type="SUPFAM" id="SSF49562">
    <property type="entry name" value="C2 domain (Calcium/lipid-binding domain, CaLB)"/>
    <property type="match status" value="1"/>
</dbReference>
<dbReference type="InterPro" id="IPR006615">
    <property type="entry name" value="Pept_C19_DUSP"/>
</dbReference>
<organism evidence="5 6">
    <name type="scientific">Triparma laevis f. inornata</name>
    <dbReference type="NCBI Taxonomy" id="1714386"/>
    <lineage>
        <taxon>Eukaryota</taxon>
        <taxon>Sar</taxon>
        <taxon>Stramenopiles</taxon>
        <taxon>Ochrophyta</taxon>
        <taxon>Bolidophyceae</taxon>
        <taxon>Parmales</taxon>
        <taxon>Triparmaceae</taxon>
        <taxon>Triparma</taxon>
    </lineage>
</organism>
<reference evidence="6" key="1">
    <citation type="journal article" date="2023" name="Commun. Biol.">
        <title>Genome analysis of Parmales, the sister group of diatoms, reveals the evolutionary specialization of diatoms from phago-mixotrophs to photoautotrophs.</title>
        <authorList>
            <person name="Ban H."/>
            <person name="Sato S."/>
            <person name="Yoshikawa S."/>
            <person name="Yamada K."/>
            <person name="Nakamura Y."/>
            <person name="Ichinomiya M."/>
            <person name="Sato N."/>
            <person name="Blanc-Mathieu R."/>
            <person name="Endo H."/>
            <person name="Kuwata A."/>
            <person name="Ogata H."/>
        </authorList>
    </citation>
    <scope>NUCLEOTIDE SEQUENCE [LARGE SCALE GENOMIC DNA]</scope>
</reference>
<dbReference type="EMBL" id="BLQM01000367">
    <property type="protein sequence ID" value="GMH85940.1"/>
    <property type="molecule type" value="Genomic_DNA"/>
</dbReference>
<dbReference type="PROSITE" id="PS50004">
    <property type="entry name" value="C2"/>
    <property type="match status" value="1"/>
</dbReference>
<evidence type="ECO:0000313" key="5">
    <source>
        <dbReference type="EMBL" id="GMH85940.1"/>
    </source>
</evidence>
<dbReference type="Pfam" id="PF06337">
    <property type="entry name" value="DUSP"/>
    <property type="match status" value="1"/>
</dbReference>
<dbReference type="AlphaFoldDB" id="A0A9W7EQ62"/>
<dbReference type="InterPro" id="IPR035927">
    <property type="entry name" value="DUSP-like_sf"/>
</dbReference>
<dbReference type="InterPro" id="IPR035892">
    <property type="entry name" value="C2_domain_sf"/>
</dbReference>
<dbReference type="GO" id="GO:0004843">
    <property type="term" value="F:cysteine-type deubiquitinase activity"/>
    <property type="evidence" value="ECO:0007669"/>
    <property type="project" value="InterPro"/>
</dbReference>
<evidence type="ECO:0008006" key="7">
    <source>
        <dbReference type="Google" id="ProtNLM"/>
    </source>
</evidence>
<evidence type="ECO:0000259" key="3">
    <source>
        <dbReference type="PROSITE" id="PS50004"/>
    </source>
</evidence>
<sequence>MPRKKKKGPKFKKRTTLNPVKRLVQAFSRKNKKADLKKQKTVVVDPVKEAEEKRLAKVKDELETIIALDSESDPRYIISTRFLTLWLSHTCYSGVRPQLCDNTDLLVLDKKKNLLVKENLELDKHYRHVSKGVWNAYERYYPNSGPTILVESGDPSDTANWLIVNERMGKELLSSKKETTHKQRKSNMNRREKRVSKLEDKMRNSESKRRATLKAVRYDSDLVLYNNDTTDTLTFVLSLSDSLQVDFEEDHEEDHEFLEDDEIPTHVCPRAWVSETINFCLGLNLTPPPICDTSVLLSEADSLVGKTWAMSPDVKGLGQDYVLVKDETWGEIVKRYQGSGPSIQEFKLKADWQIDEGFMLRKFCKVEKLPENHEDVAAVSFFTDPIRKKKIQEGEALDKLLQKEENKVIAQGVIWSDGRGEVERISKEEEEVKMREATLALEYGMRSREHSINGKVRHRNNAKTEEIREEAAEDIRRWYLSKRIARKKAKLNEQKSSVTREWAARKVQGMCLKFRWRKKLEEVRQRRKKLKEEIAAIRVEAVWRTHMAKNTIKKKVNDRKLQGAAAKITASWRGRVARHELGEKKKVSSKLVGMARRIIENKRTDKLRRQLSHVPIRIRITKASGLDGRGEEIEAGEKEESDLTQLVGAVTPPDTPTAAVAKGKRNSIMGFFPAGSVTGRRASGIIKGLGNLTPTKKNALPNPRLYVSGFGGTTMTSACLTKSSTKSKTSEPVWNETLIVSGEDVNGNSTITLTALDHDKIKNHGFLGQAVIDLTKVLPDSFFSSGNDQTFKLDAGEGNIKVRNAENVGFGDVDVEFLPVNPGYSHCGWLAMRGGMGGGGGGGGLVWELKWCVLIDKRLTVHTSPFRLNEILFSVKVTDVESWGVEDVESEAYIRNRRASAVLGSAGKEEEAAKLSLANEGNLVKEATVKLRSRKNPLQIRVPKEKGGGVGGEGGGTRLEESVQEQ</sequence>
<dbReference type="Gene3D" id="2.60.40.150">
    <property type="entry name" value="C2 domain"/>
    <property type="match status" value="1"/>
</dbReference>
<dbReference type="Pfam" id="PF00168">
    <property type="entry name" value="C2"/>
    <property type="match status" value="1"/>
</dbReference>
<keyword evidence="1" id="KW-0175">Coiled coil</keyword>
<dbReference type="Proteomes" id="UP001162640">
    <property type="component" value="Unassembled WGS sequence"/>
</dbReference>
<proteinExistence type="predicted"/>
<evidence type="ECO:0000256" key="1">
    <source>
        <dbReference type="SAM" id="Coils"/>
    </source>
</evidence>
<feature type="compositionally biased region" description="Basic and acidic residues" evidence="2">
    <location>
        <begin position="195"/>
        <end position="206"/>
    </location>
</feature>
<dbReference type="PROSITE" id="PS51283">
    <property type="entry name" value="DUSP"/>
    <property type="match status" value="1"/>
</dbReference>
<dbReference type="CDD" id="cd00030">
    <property type="entry name" value="C2"/>
    <property type="match status" value="1"/>
</dbReference>
<feature type="region of interest" description="Disordered" evidence="2">
    <location>
        <begin position="175"/>
        <end position="206"/>
    </location>
</feature>
<dbReference type="SMART" id="SM00239">
    <property type="entry name" value="C2"/>
    <property type="match status" value="1"/>
</dbReference>
<feature type="coiled-coil region" evidence="1">
    <location>
        <begin position="513"/>
        <end position="540"/>
    </location>
</feature>
<dbReference type="Gene3D" id="3.30.2230.10">
    <property type="entry name" value="DUSP-like"/>
    <property type="match status" value="1"/>
</dbReference>
<feature type="domain" description="C2" evidence="3">
    <location>
        <begin position="661"/>
        <end position="791"/>
    </location>
</feature>